<proteinExistence type="predicted"/>
<protein>
    <recommendedName>
        <fullName evidence="3">PIN domain-containing protein</fullName>
    </recommendedName>
</protein>
<dbReference type="EMBL" id="RBZU01000003">
    <property type="protein sequence ID" value="RKP56625.1"/>
    <property type="molecule type" value="Genomic_DNA"/>
</dbReference>
<sequence>MKGKVFKALQKMMDDIENQNGDIQATLLPLGQSELNRGKDFLRQHAHRYSFGSHDALVAGTVSVALAAGDSLTLVTSDRGLKALCKDNNIDVFDPLLG</sequence>
<name>A0A494Y1I5_9BURK</name>
<evidence type="ECO:0008006" key="3">
    <source>
        <dbReference type="Google" id="ProtNLM"/>
    </source>
</evidence>
<accession>A0A494Y1I5</accession>
<reference evidence="1 2" key="1">
    <citation type="submission" date="2018-10" db="EMBL/GenBank/DDBJ databases">
        <title>Robbsia sp. DHC34, isolated from soil.</title>
        <authorList>
            <person name="Gao Z.-H."/>
            <person name="Qiu L.-H."/>
        </authorList>
    </citation>
    <scope>NUCLEOTIDE SEQUENCE [LARGE SCALE GENOMIC DNA]</scope>
    <source>
        <strain evidence="1 2">DHC34</strain>
    </source>
</reference>
<evidence type="ECO:0000313" key="2">
    <source>
        <dbReference type="Proteomes" id="UP000270342"/>
    </source>
</evidence>
<organism evidence="1 2">
    <name type="scientific">Pararobbsia silviterrae</name>
    <dbReference type="NCBI Taxonomy" id="1792498"/>
    <lineage>
        <taxon>Bacteria</taxon>
        <taxon>Pseudomonadati</taxon>
        <taxon>Pseudomonadota</taxon>
        <taxon>Betaproteobacteria</taxon>
        <taxon>Burkholderiales</taxon>
        <taxon>Burkholderiaceae</taxon>
        <taxon>Pararobbsia</taxon>
    </lineage>
</organism>
<evidence type="ECO:0000313" key="1">
    <source>
        <dbReference type="EMBL" id="RKP56625.1"/>
    </source>
</evidence>
<gene>
    <name evidence="1" type="ORF">D7S86_09705</name>
</gene>
<dbReference type="Proteomes" id="UP000270342">
    <property type="component" value="Unassembled WGS sequence"/>
</dbReference>
<comment type="caution">
    <text evidence="1">The sequence shown here is derived from an EMBL/GenBank/DDBJ whole genome shotgun (WGS) entry which is preliminary data.</text>
</comment>
<dbReference type="AlphaFoldDB" id="A0A494Y1I5"/>
<keyword evidence="2" id="KW-1185">Reference proteome</keyword>